<comment type="similarity">
    <text evidence="1">Belongs to the Gfa family.</text>
</comment>
<name>A0ABR0EIU3_ZASCE</name>
<evidence type="ECO:0000256" key="3">
    <source>
        <dbReference type="ARBA" id="ARBA00022833"/>
    </source>
</evidence>
<dbReference type="InterPro" id="IPR011057">
    <property type="entry name" value="Mss4-like_sf"/>
</dbReference>
<evidence type="ECO:0000259" key="5">
    <source>
        <dbReference type="PROSITE" id="PS51891"/>
    </source>
</evidence>
<reference evidence="6 7" key="1">
    <citation type="journal article" date="2023" name="G3 (Bethesda)">
        <title>A chromosome-level genome assembly of Zasmidium syzygii isolated from banana leaves.</title>
        <authorList>
            <person name="van Westerhoven A.C."/>
            <person name="Mehrabi R."/>
            <person name="Talebi R."/>
            <person name="Steentjes M.B.F."/>
            <person name="Corcolon B."/>
            <person name="Chong P.A."/>
            <person name="Kema G.H.J."/>
            <person name="Seidl M.F."/>
        </authorList>
    </citation>
    <scope>NUCLEOTIDE SEQUENCE [LARGE SCALE GENOMIC DNA]</scope>
    <source>
        <strain evidence="6 7">P124</strain>
    </source>
</reference>
<evidence type="ECO:0000256" key="2">
    <source>
        <dbReference type="ARBA" id="ARBA00022723"/>
    </source>
</evidence>
<feature type="domain" description="CENP-V/GFA" evidence="5">
    <location>
        <begin position="83"/>
        <end position="216"/>
    </location>
</feature>
<comment type="caution">
    <text evidence="6">The sequence shown here is derived from an EMBL/GenBank/DDBJ whole genome shotgun (WGS) entry which is preliminary data.</text>
</comment>
<accession>A0ABR0EIU3</accession>
<keyword evidence="4" id="KW-0456">Lyase</keyword>
<dbReference type="Pfam" id="PF04828">
    <property type="entry name" value="GFA"/>
    <property type="match status" value="1"/>
</dbReference>
<dbReference type="Proteomes" id="UP001305779">
    <property type="component" value="Unassembled WGS sequence"/>
</dbReference>
<evidence type="ECO:0000256" key="1">
    <source>
        <dbReference type="ARBA" id="ARBA00005495"/>
    </source>
</evidence>
<dbReference type="InterPro" id="IPR006913">
    <property type="entry name" value="CENP-V/GFA"/>
</dbReference>
<dbReference type="PANTHER" id="PTHR33337">
    <property type="entry name" value="GFA DOMAIN-CONTAINING PROTEIN"/>
    <property type="match status" value="1"/>
</dbReference>
<sequence>MSLKLLRQVPKAYSITAGTAVRYRQPFTTPFRVASTPNYRPFTMSPANGAQDPHVIENENVEEWKKRAPYRIHESNEHFEARYEASCHCGKVQYELSREEPLDSKLCHCTTCQTQHAAPFQWAAIFHKDDINFRDGHHHLEWYDPSTKSVEHKLPCKVRCKYCHSPIMDEGRNMVLLFPSLIKFKSDQEKANFKPRLHMFYNERVMDIPDGLPKWTGLNEGEGSDLIEDSPPDMIRDLERKRVQEQKDRSSFETG</sequence>
<dbReference type="PANTHER" id="PTHR33337:SF40">
    <property type="entry name" value="CENP-V_GFA DOMAIN-CONTAINING PROTEIN-RELATED"/>
    <property type="match status" value="1"/>
</dbReference>
<dbReference type="SUPFAM" id="SSF51316">
    <property type="entry name" value="Mss4-like"/>
    <property type="match status" value="1"/>
</dbReference>
<keyword evidence="3" id="KW-0862">Zinc</keyword>
<proteinExistence type="inferred from homology"/>
<organism evidence="6 7">
    <name type="scientific">Zasmidium cellare</name>
    <name type="common">Wine cellar mold</name>
    <name type="synonym">Racodium cellare</name>
    <dbReference type="NCBI Taxonomy" id="395010"/>
    <lineage>
        <taxon>Eukaryota</taxon>
        <taxon>Fungi</taxon>
        <taxon>Dikarya</taxon>
        <taxon>Ascomycota</taxon>
        <taxon>Pezizomycotina</taxon>
        <taxon>Dothideomycetes</taxon>
        <taxon>Dothideomycetidae</taxon>
        <taxon>Mycosphaerellales</taxon>
        <taxon>Mycosphaerellaceae</taxon>
        <taxon>Zasmidium</taxon>
    </lineage>
</organism>
<evidence type="ECO:0000313" key="7">
    <source>
        <dbReference type="Proteomes" id="UP001305779"/>
    </source>
</evidence>
<dbReference type="PROSITE" id="PS51891">
    <property type="entry name" value="CENP_V_GFA"/>
    <property type="match status" value="1"/>
</dbReference>
<dbReference type="Gene3D" id="3.90.1590.10">
    <property type="entry name" value="glutathione-dependent formaldehyde- activating enzyme (gfa)"/>
    <property type="match status" value="1"/>
</dbReference>
<gene>
    <name evidence="6" type="ORF">PRZ48_007251</name>
</gene>
<dbReference type="EMBL" id="JAXOVC010000005">
    <property type="protein sequence ID" value="KAK4501442.1"/>
    <property type="molecule type" value="Genomic_DNA"/>
</dbReference>
<protein>
    <recommendedName>
        <fullName evidence="5">CENP-V/GFA domain-containing protein</fullName>
    </recommendedName>
</protein>
<keyword evidence="2" id="KW-0479">Metal-binding</keyword>
<evidence type="ECO:0000256" key="4">
    <source>
        <dbReference type="ARBA" id="ARBA00023239"/>
    </source>
</evidence>
<evidence type="ECO:0000313" key="6">
    <source>
        <dbReference type="EMBL" id="KAK4501442.1"/>
    </source>
</evidence>
<keyword evidence="7" id="KW-1185">Reference proteome</keyword>